<dbReference type="Gene3D" id="2.10.70.10">
    <property type="entry name" value="Complement Module, domain 1"/>
    <property type="match status" value="1"/>
</dbReference>
<evidence type="ECO:0000256" key="1">
    <source>
        <dbReference type="ARBA" id="ARBA00023157"/>
    </source>
</evidence>
<organism evidence="6 7">
    <name type="scientific">Scylla paramamosain</name>
    <name type="common">Mud crab</name>
    <dbReference type="NCBI Taxonomy" id="85552"/>
    <lineage>
        <taxon>Eukaryota</taxon>
        <taxon>Metazoa</taxon>
        <taxon>Ecdysozoa</taxon>
        <taxon>Arthropoda</taxon>
        <taxon>Crustacea</taxon>
        <taxon>Multicrustacea</taxon>
        <taxon>Malacostraca</taxon>
        <taxon>Eumalacostraca</taxon>
        <taxon>Eucarida</taxon>
        <taxon>Decapoda</taxon>
        <taxon>Pleocyemata</taxon>
        <taxon>Brachyura</taxon>
        <taxon>Eubrachyura</taxon>
        <taxon>Portunoidea</taxon>
        <taxon>Portunidae</taxon>
        <taxon>Portuninae</taxon>
        <taxon>Scylla</taxon>
    </lineage>
</organism>
<evidence type="ECO:0000256" key="2">
    <source>
        <dbReference type="PROSITE-ProRule" id="PRU00302"/>
    </source>
</evidence>
<feature type="transmembrane region" description="Helical" evidence="4">
    <location>
        <begin position="92"/>
        <end position="114"/>
    </location>
</feature>
<proteinExistence type="predicted"/>
<comment type="caution">
    <text evidence="2">Lacks conserved residue(s) required for the propagation of feature annotation.</text>
</comment>
<gene>
    <name evidence="6" type="ORF">O3P69_006132</name>
</gene>
<dbReference type="EMBL" id="JARAKH010000018">
    <property type="protein sequence ID" value="KAK8395188.1"/>
    <property type="molecule type" value="Genomic_DNA"/>
</dbReference>
<dbReference type="Pfam" id="PF00084">
    <property type="entry name" value="Sushi"/>
    <property type="match status" value="1"/>
</dbReference>
<accession>A0AAW0U582</accession>
<feature type="region of interest" description="Disordered" evidence="3">
    <location>
        <begin position="143"/>
        <end position="183"/>
    </location>
</feature>
<dbReference type="Proteomes" id="UP001487740">
    <property type="component" value="Unassembled WGS sequence"/>
</dbReference>
<dbReference type="InterPro" id="IPR035976">
    <property type="entry name" value="Sushi/SCR/CCP_sf"/>
</dbReference>
<feature type="domain" description="Sushi" evidence="5">
    <location>
        <begin position="21"/>
        <end position="81"/>
    </location>
</feature>
<dbReference type="SUPFAM" id="SSF57535">
    <property type="entry name" value="Complement control module/SCR domain"/>
    <property type="match status" value="1"/>
</dbReference>
<sequence>MTKYYQDQFVNIKQVGLVTVVSCGALPTPPNGRKSTFNFLSGAEVKFDCDPGYVLLGEQRRWCYASGDWNWPEDGEATCVSEAEYLTMQGGITAGTVLAVLLPVLIALLCYASYVRNKDRKDYQEPAFVRAGSRKINQFFRNSNRRYGSESRQVPLRDPGNGGGSSVGGKRTPDTQNSDDTPV</sequence>
<dbReference type="InterPro" id="IPR000436">
    <property type="entry name" value="Sushi_SCR_CCP_dom"/>
</dbReference>
<keyword evidence="2" id="KW-0768">Sushi</keyword>
<dbReference type="SMART" id="SM00032">
    <property type="entry name" value="CCP"/>
    <property type="match status" value="1"/>
</dbReference>
<protein>
    <recommendedName>
        <fullName evidence="5">Sushi domain-containing protein</fullName>
    </recommendedName>
</protein>
<dbReference type="CDD" id="cd00033">
    <property type="entry name" value="CCP"/>
    <property type="match status" value="1"/>
</dbReference>
<feature type="compositionally biased region" description="Polar residues" evidence="3">
    <location>
        <begin position="174"/>
        <end position="183"/>
    </location>
</feature>
<evidence type="ECO:0000313" key="6">
    <source>
        <dbReference type="EMBL" id="KAK8395188.1"/>
    </source>
</evidence>
<name>A0AAW0U582_SCYPA</name>
<keyword evidence="7" id="KW-1185">Reference proteome</keyword>
<evidence type="ECO:0000256" key="4">
    <source>
        <dbReference type="SAM" id="Phobius"/>
    </source>
</evidence>
<evidence type="ECO:0000313" key="7">
    <source>
        <dbReference type="Proteomes" id="UP001487740"/>
    </source>
</evidence>
<dbReference type="PROSITE" id="PS50923">
    <property type="entry name" value="SUSHI"/>
    <property type="match status" value="1"/>
</dbReference>
<keyword evidence="4" id="KW-1133">Transmembrane helix</keyword>
<keyword evidence="4" id="KW-0812">Transmembrane</keyword>
<evidence type="ECO:0000256" key="3">
    <source>
        <dbReference type="SAM" id="MobiDB-lite"/>
    </source>
</evidence>
<comment type="caution">
    <text evidence="6">The sequence shown here is derived from an EMBL/GenBank/DDBJ whole genome shotgun (WGS) entry which is preliminary data.</text>
</comment>
<reference evidence="6 7" key="1">
    <citation type="submission" date="2023-03" db="EMBL/GenBank/DDBJ databases">
        <title>High-quality genome of Scylla paramamosain provides insights in environmental adaptation.</title>
        <authorList>
            <person name="Zhang L."/>
        </authorList>
    </citation>
    <scope>NUCLEOTIDE SEQUENCE [LARGE SCALE GENOMIC DNA]</scope>
    <source>
        <strain evidence="6">LZ_2023a</strain>
        <tissue evidence="6">Muscle</tissue>
    </source>
</reference>
<feature type="compositionally biased region" description="Polar residues" evidence="3">
    <location>
        <begin position="143"/>
        <end position="152"/>
    </location>
</feature>
<keyword evidence="1" id="KW-1015">Disulfide bond</keyword>
<dbReference type="AlphaFoldDB" id="A0AAW0U582"/>
<keyword evidence="4" id="KW-0472">Membrane</keyword>
<evidence type="ECO:0000259" key="5">
    <source>
        <dbReference type="PROSITE" id="PS50923"/>
    </source>
</evidence>